<accession>A0ABR2BN14</accession>
<evidence type="ECO:0000313" key="3">
    <source>
        <dbReference type="Proteomes" id="UP001472677"/>
    </source>
</evidence>
<protein>
    <submittedName>
        <fullName evidence="2">Uncharacterized protein</fullName>
    </submittedName>
</protein>
<feature type="compositionally biased region" description="Polar residues" evidence="1">
    <location>
        <begin position="105"/>
        <end position="129"/>
    </location>
</feature>
<evidence type="ECO:0000313" key="2">
    <source>
        <dbReference type="EMBL" id="KAK8508529.1"/>
    </source>
</evidence>
<reference evidence="2 3" key="1">
    <citation type="journal article" date="2024" name="G3 (Bethesda)">
        <title>Genome assembly of Hibiscus sabdariffa L. provides insights into metabolisms of medicinal natural products.</title>
        <authorList>
            <person name="Kim T."/>
        </authorList>
    </citation>
    <scope>NUCLEOTIDE SEQUENCE [LARGE SCALE GENOMIC DNA]</scope>
    <source>
        <strain evidence="2">TK-2024</strain>
        <tissue evidence="2">Old leaves</tissue>
    </source>
</reference>
<dbReference type="EMBL" id="JBBPBM010000099">
    <property type="protein sequence ID" value="KAK8508529.1"/>
    <property type="molecule type" value="Genomic_DNA"/>
</dbReference>
<feature type="compositionally biased region" description="Basic and acidic residues" evidence="1">
    <location>
        <begin position="28"/>
        <end position="42"/>
    </location>
</feature>
<feature type="compositionally biased region" description="Low complexity" evidence="1">
    <location>
        <begin position="130"/>
        <end position="142"/>
    </location>
</feature>
<proteinExistence type="predicted"/>
<comment type="caution">
    <text evidence="2">The sequence shown here is derived from an EMBL/GenBank/DDBJ whole genome shotgun (WGS) entry which is preliminary data.</text>
</comment>
<feature type="compositionally biased region" description="Low complexity" evidence="1">
    <location>
        <begin position="10"/>
        <end position="22"/>
    </location>
</feature>
<evidence type="ECO:0000256" key="1">
    <source>
        <dbReference type="SAM" id="MobiDB-lite"/>
    </source>
</evidence>
<feature type="region of interest" description="Disordered" evidence="1">
    <location>
        <begin position="1"/>
        <end position="190"/>
    </location>
</feature>
<keyword evidence="3" id="KW-1185">Reference proteome</keyword>
<name>A0ABR2BN14_9ROSI</name>
<dbReference type="Proteomes" id="UP001472677">
    <property type="component" value="Unassembled WGS sequence"/>
</dbReference>
<sequence>MLQNGSKSGTRNNTRRQQQWRRSCTIKEGTKLHIRQESELKRNTPKMVTKQKSRNYCCKEFRDPTRSNDDNKLVIQRSNHKKQQRSCELTKHPCEAAAIPRSKEATTQSNNNNTSDPTNQQDPTTTRLCNSNVQSKQSSTSSINRGTSTPRTLKAPRRVTNNPTMEVGSEEKEGEGNGGGRESLEKKKEN</sequence>
<gene>
    <name evidence="2" type="ORF">V6N12_044447</name>
</gene>
<organism evidence="2 3">
    <name type="scientific">Hibiscus sabdariffa</name>
    <name type="common">roselle</name>
    <dbReference type="NCBI Taxonomy" id="183260"/>
    <lineage>
        <taxon>Eukaryota</taxon>
        <taxon>Viridiplantae</taxon>
        <taxon>Streptophyta</taxon>
        <taxon>Embryophyta</taxon>
        <taxon>Tracheophyta</taxon>
        <taxon>Spermatophyta</taxon>
        <taxon>Magnoliopsida</taxon>
        <taxon>eudicotyledons</taxon>
        <taxon>Gunneridae</taxon>
        <taxon>Pentapetalae</taxon>
        <taxon>rosids</taxon>
        <taxon>malvids</taxon>
        <taxon>Malvales</taxon>
        <taxon>Malvaceae</taxon>
        <taxon>Malvoideae</taxon>
        <taxon>Hibiscus</taxon>
    </lineage>
</organism>
<feature type="compositionally biased region" description="Basic and acidic residues" evidence="1">
    <location>
        <begin position="57"/>
        <end position="72"/>
    </location>
</feature>